<keyword evidence="2" id="KW-1185">Reference proteome</keyword>
<dbReference type="CDD" id="cd00037">
    <property type="entry name" value="CLECT"/>
    <property type="match status" value="1"/>
</dbReference>
<name>A0A914CPN1_9BILA</name>
<evidence type="ECO:0000313" key="2">
    <source>
        <dbReference type="Proteomes" id="UP000887540"/>
    </source>
</evidence>
<dbReference type="InterPro" id="IPR016187">
    <property type="entry name" value="CTDL_fold"/>
</dbReference>
<dbReference type="Gene3D" id="3.10.100.10">
    <property type="entry name" value="Mannose-Binding Protein A, subunit A"/>
    <property type="match status" value="1"/>
</dbReference>
<dbReference type="SUPFAM" id="SSF56436">
    <property type="entry name" value="C-type lectin-like"/>
    <property type="match status" value="1"/>
</dbReference>
<dbReference type="InterPro" id="IPR016186">
    <property type="entry name" value="C-type_lectin-like/link_sf"/>
</dbReference>
<dbReference type="SMART" id="SM00034">
    <property type="entry name" value="CLECT"/>
    <property type="match status" value="1"/>
</dbReference>
<evidence type="ECO:0000259" key="1">
    <source>
        <dbReference type="PROSITE" id="PS50041"/>
    </source>
</evidence>
<dbReference type="Proteomes" id="UP000887540">
    <property type="component" value="Unplaced"/>
</dbReference>
<dbReference type="InterPro" id="IPR050111">
    <property type="entry name" value="C-type_lectin/snaclec_domain"/>
</dbReference>
<dbReference type="InterPro" id="IPR001304">
    <property type="entry name" value="C-type_lectin-like"/>
</dbReference>
<accession>A0A914CPN1</accession>
<proteinExistence type="predicted"/>
<dbReference type="WBParaSite" id="ACRNAN_scaffold12602.g17609.t1">
    <property type="protein sequence ID" value="ACRNAN_scaffold12602.g17609.t1"/>
    <property type="gene ID" value="ACRNAN_scaffold12602.g17609"/>
</dbReference>
<dbReference type="PROSITE" id="PS50041">
    <property type="entry name" value="C_TYPE_LECTIN_2"/>
    <property type="match status" value="1"/>
</dbReference>
<feature type="domain" description="C-type lectin" evidence="1">
    <location>
        <begin position="1"/>
        <end position="120"/>
    </location>
</feature>
<evidence type="ECO:0000313" key="3">
    <source>
        <dbReference type="WBParaSite" id="ACRNAN_scaffold12602.g17609.t1"/>
    </source>
</evidence>
<dbReference type="PANTHER" id="PTHR22803">
    <property type="entry name" value="MANNOSE, PHOSPHOLIPASE, LECTIN RECEPTOR RELATED"/>
    <property type="match status" value="1"/>
</dbReference>
<dbReference type="Pfam" id="PF00059">
    <property type="entry name" value="Lectin_C"/>
    <property type="match status" value="1"/>
</dbReference>
<protein>
    <submittedName>
        <fullName evidence="3">C-type lectin domain-containing protein</fullName>
    </submittedName>
</protein>
<sequence length="206" mass="23371">MFAPQVENFAFAYEYCTKIGGDVVSIHSKEEDLFVTAISEKYNTGVYIGLNYSLINGVYKWAWTDRSGASHYSAWYPGEPSYAGNGTAGCTHIVWNGQSSATCFPYDDYYRGTWNNIPCENDLCNITGVVCSIKCTINEYPIDDSCPFDIPTKQKLTKLMKQQNFNKDYLTILLSQYNPAIKSEMSWTLEDLFVWASYESTELNLT</sequence>
<dbReference type="AlphaFoldDB" id="A0A914CPN1"/>
<reference evidence="3" key="1">
    <citation type="submission" date="2022-11" db="UniProtKB">
        <authorList>
            <consortium name="WormBaseParasite"/>
        </authorList>
    </citation>
    <scope>IDENTIFICATION</scope>
</reference>
<organism evidence="2 3">
    <name type="scientific">Acrobeloides nanus</name>
    <dbReference type="NCBI Taxonomy" id="290746"/>
    <lineage>
        <taxon>Eukaryota</taxon>
        <taxon>Metazoa</taxon>
        <taxon>Ecdysozoa</taxon>
        <taxon>Nematoda</taxon>
        <taxon>Chromadorea</taxon>
        <taxon>Rhabditida</taxon>
        <taxon>Tylenchina</taxon>
        <taxon>Cephalobomorpha</taxon>
        <taxon>Cephaloboidea</taxon>
        <taxon>Cephalobidae</taxon>
        <taxon>Acrobeloides</taxon>
    </lineage>
</organism>